<dbReference type="InterPro" id="IPR023401">
    <property type="entry name" value="ODC_N"/>
</dbReference>
<dbReference type="GO" id="GO:0016491">
    <property type="term" value="F:oxidoreductase activity"/>
    <property type="evidence" value="ECO:0007669"/>
    <property type="project" value="UniProtKB-ARBA"/>
</dbReference>
<proteinExistence type="inferred from homology"/>
<comment type="caution">
    <text evidence="2">The sequence shown here is derived from an EMBL/GenBank/DDBJ whole genome shotgun (WGS) entry which is preliminary data.</text>
</comment>
<dbReference type="AlphaFoldDB" id="A0A948W6C2"/>
<dbReference type="InterPro" id="IPR003462">
    <property type="entry name" value="ODC_Mu_crystall"/>
</dbReference>
<dbReference type="FunFam" id="3.40.50.720:FF:000311">
    <property type="entry name" value="Ornithine cyclodeaminase"/>
    <property type="match status" value="1"/>
</dbReference>
<dbReference type="Proteomes" id="UP000777784">
    <property type="component" value="Unassembled WGS sequence"/>
</dbReference>
<dbReference type="PANTHER" id="PTHR13812:SF19">
    <property type="entry name" value="KETIMINE REDUCTASE MU-CRYSTALLIN"/>
    <property type="match status" value="1"/>
</dbReference>
<dbReference type="Pfam" id="PF02423">
    <property type="entry name" value="OCD_Mu_crystall"/>
    <property type="match status" value="1"/>
</dbReference>
<dbReference type="SUPFAM" id="SSF51735">
    <property type="entry name" value="NAD(P)-binding Rossmann-fold domains"/>
    <property type="match status" value="1"/>
</dbReference>
<dbReference type="InterPro" id="IPR036291">
    <property type="entry name" value="NAD(P)-bd_dom_sf"/>
</dbReference>
<dbReference type="GO" id="GO:0019752">
    <property type="term" value="P:carboxylic acid metabolic process"/>
    <property type="evidence" value="ECO:0007669"/>
    <property type="project" value="UniProtKB-ARBA"/>
</dbReference>
<dbReference type="GO" id="GO:0005737">
    <property type="term" value="C:cytoplasm"/>
    <property type="evidence" value="ECO:0007669"/>
    <property type="project" value="TreeGrafter"/>
</dbReference>
<reference evidence="2" key="1">
    <citation type="submission" date="2021-05" db="EMBL/GenBank/DDBJ databases">
        <title>Energy efficiency and biological interactions define the core microbiome of deep oligotrophic groundwater.</title>
        <authorList>
            <person name="Mehrshad M."/>
            <person name="Lopez-Fernandez M."/>
            <person name="Bell E."/>
            <person name="Bernier-Latmani R."/>
            <person name="Bertilsson S."/>
            <person name="Dopson M."/>
        </authorList>
    </citation>
    <scope>NUCLEOTIDE SEQUENCE</scope>
    <source>
        <strain evidence="2">Modern_marine.mb.64</strain>
    </source>
</reference>
<dbReference type="PIRSF" id="PIRSF001439">
    <property type="entry name" value="CryM"/>
    <property type="match status" value="1"/>
</dbReference>
<evidence type="ECO:0000313" key="2">
    <source>
        <dbReference type="EMBL" id="MBU2690491.1"/>
    </source>
</evidence>
<dbReference type="Gene3D" id="3.30.1780.10">
    <property type="entry name" value="ornithine cyclodeaminase, domain 1"/>
    <property type="match status" value="1"/>
</dbReference>
<dbReference type="Gene3D" id="3.40.50.720">
    <property type="entry name" value="NAD(P)-binding Rossmann-like Domain"/>
    <property type="match status" value="1"/>
</dbReference>
<comment type="similarity">
    <text evidence="1">Belongs to the ornithine cyclodeaminase/mu-crystallin family.</text>
</comment>
<dbReference type="EMBL" id="JAHJDP010000032">
    <property type="protein sequence ID" value="MBU2690491.1"/>
    <property type="molecule type" value="Genomic_DNA"/>
</dbReference>
<protein>
    <submittedName>
        <fullName evidence="2">Ornithine cyclodeaminase family protein</fullName>
    </submittedName>
</protein>
<dbReference type="PANTHER" id="PTHR13812">
    <property type="entry name" value="KETIMINE REDUCTASE MU-CRYSTALLIN"/>
    <property type="match status" value="1"/>
</dbReference>
<accession>A0A948W6C2</accession>
<sequence>MPLLISRKDVEKVLTMKDCIIAVEKAFAELANGRTIMPQRAVIPISDHKGVFLGMPAYIGGEMNALGIKIVTVYPENPKKYNIPTIFGTLSLCDPATGRTIAIMDAGYLTAVRTGAASGVATKFLAREDSKIAVIFGAGVQAQKQLEAVHMLRPLEKVYVLDLVTKARDKFAHDMSETFGIEMIPTDDAEMAVKDSDIIITASSSPNPVFDGNWMKPGTHINNIGSHSPTARELDTTTVKRSKFVADLKEANLAEAGDILIPIKEGAVTQDHIYASLGEIVTGRKAGRENPKEITLFKSCGLAIQDISTALSIYTAAREKGIGTEVEL</sequence>
<organism evidence="2 3">
    <name type="scientific">Eiseniibacteriota bacterium</name>
    <dbReference type="NCBI Taxonomy" id="2212470"/>
    <lineage>
        <taxon>Bacteria</taxon>
        <taxon>Candidatus Eiseniibacteriota</taxon>
    </lineage>
</organism>
<evidence type="ECO:0000256" key="1">
    <source>
        <dbReference type="ARBA" id="ARBA00008903"/>
    </source>
</evidence>
<evidence type="ECO:0000313" key="3">
    <source>
        <dbReference type="Proteomes" id="UP000777784"/>
    </source>
</evidence>
<gene>
    <name evidence="2" type="ORF">KJ970_06145</name>
</gene>
<name>A0A948W6C2_UNCEI</name>